<feature type="region of interest" description="Disordered" evidence="1">
    <location>
        <begin position="135"/>
        <end position="154"/>
    </location>
</feature>
<feature type="region of interest" description="Disordered" evidence="1">
    <location>
        <begin position="1"/>
        <end position="21"/>
    </location>
</feature>
<keyword evidence="3" id="KW-1185">Reference proteome</keyword>
<name>A0AAD8NJ40_TARER</name>
<dbReference type="PANTHER" id="PTHR34280">
    <property type="entry name" value="OS01G0920100 PROTEIN"/>
    <property type="match status" value="1"/>
</dbReference>
<evidence type="ECO:0000313" key="2">
    <source>
        <dbReference type="EMBL" id="KAK1410041.1"/>
    </source>
</evidence>
<evidence type="ECO:0000256" key="1">
    <source>
        <dbReference type="SAM" id="MobiDB-lite"/>
    </source>
</evidence>
<proteinExistence type="predicted"/>
<comment type="caution">
    <text evidence="2">The sequence shown here is derived from an EMBL/GenBank/DDBJ whole genome shotgun (WGS) entry which is preliminary data.</text>
</comment>
<dbReference type="Proteomes" id="UP001229421">
    <property type="component" value="Unassembled WGS sequence"/>
</dbReference>
<dbReference type="EMBL" id="JAUHHV010000010">
    <property type="protein sequence ID" value="KAK1410041.1"/>
    <property type="molecule type" value="Genomic_DNA"/>
</dbReference>
<protein>
    <submittedName>
        <fullName evidence="2">Uncharacterized protein</fullName>
    </submittedName>
</protein>
<reference evidence="2" key="1">
    <citation type="journal article" date="2023" name="bioRxiv">
        <title>Improved chromosome-level genome assembly for marigold (Tagetes erecta).</title>
        <authorList>
            <person name="Jiang F."/>
            <person name="Yuan L."/>
            <person name="Wang S."/>
            <person name="Wang H."/>
            <person name="Xu D."/>
            <person name="Wang A."/>
            <person name="Fan W."/>
        </authorList>
    </citation>
    <scope>NUCLEOTIDE SEQUENCE</scope>
    <source>
        <strain evidence="2">WSJ</strain>
        <tissue evidence="2">Leaf</tissue>
    </source>
</reference>
<sequence>MGACVSSHHKSSVSNRKHANHTVIVPSPVKEKLPIINGHVAVKPQLPPLHSTTNSRDYGSKEETFFDSQAWLESDCESDFMSVNGEFTPSRGNTPVHHNLSATTMSMNGGALAFDDHKLSMGVSQLSASPVKKSKRLSELFSESQREDRNCDESANEVVAVDGGVFKPKRERWVESVRVHGCLPRVLSSCRPITHLGNGNPGICPSLSIKA</sequence>
<dbReference type="AlphaFoldDB" id="A0AAD8NJ40"/>
<organism evidence="2 3">
    <name type="scientific">Tagetes erecta</name>
    <name type="common">African marigold</name>
    <dbReference type="NCBI Taxonomy" id="13708"/>
    <lineage>
        <taxon>Eukaryota</taxon>
        <taxon>Viridiplantae</taxon>
        <taxon>Streptophyta</taxon>
        <taxon>Embryophyta</taxon>
        <taxon>Tracheophyta</taxon>
        <taxon>Spermatophyta</taxon>
        <taxon>Magnoliopsida</taxon>
        <taxon>eudicotyledons</taxon>
        <taxon>Gunneridae</taxon>
        <taxon>Pentapetalae</taxon>
        <taxon>asterids</taxon>
        <taxon>campanulids</taxon>
        <taxon>Asterales</taxon>
        <taxon>Asteraceae</taxon>
        <taxon>Asteroideae</taxon>
        <taxon>Heliantheae alliance</taxon>
        <taxon>Tageteae</taxon>
        <taxon>Tagetes</taxon>
    </lineage>
</organism>
<dbReference type="PANTHER" id="PTHR34280:SF18">
    <property type="match status" value="1"/>
</dbReference>
<evidence type="ECO:0000313" key="3">
    <source>
        <dbReference type="Proteomes" id="UP001229421"/>
    </source>
</evidence>
<feature type="compositionally biased region" description="Basic residues" evidence="1">
    <location>
        <begin position="7"/>
        <end position="20"/>
    </location>
</feature>
<accession>A0AAD8NJ40</accession>
<gene>
    <name evidence="2" type="ORF">QVD17_36574</name>
</gene>
<dbReference type="InterPro" id="IPR038947">
    <property type="entry name" value="At3g27210-like"/>
</dbReference>